<dbReference type="PANTHER" id="PTHR42760:SF133">
    <property type="entry name" value="3-OXOACYL-[ACYL-CARRIER-PROTEIN] REDUCTASE"/>
    <property type="match status" value="1"/>
</dbReference>
<keyword evidence="4" id="KW-1185">Reference proteome</keyword>
<dbReference type="RefSeq" id="WP_260900563.1">
    <property type="nucleotide sequence ID" value="NZ_JAOCZP010000001.1"/>
</dbReference>
<sequence>MPEGGVAIVTGAARGIGRAIAMRLAAAGYDLVLNDLKSDDLESAASEIENLGRCAVLAPIDISAPDAPEAVISAALDRFGRVDGLVNNAGVSVASVGDILDVTPQSYDRCANVNAKAVFFMTQCIGRYFVKNTTLGGPGRFIISITSSNASAISVDRSEYCVSKAAASMVTQCFAARLANHGVGVYEIRPGVIETDMTKPRLERFRKRIDEEDLTAIKRLGSPDDVAETVITLARAGLPYCVGQILAIDGGLAMRRY</sequence>
<dbReference type="EMBL" id="JAOCZP010000001">
    <property type="protein sequence ID" value="MCT7374194.1"/>
    <property type="molecule type" value="Genomic_DNA"/>
</dbReference>
<organism evidence="3 4">
    <name type="scientific">Chelativorans salis</name>
    <dbReference type="NCBI Taxonomy" id="2978478"/>
    <lineage>
        <taxon>Bacteria</taxon>
        <taxon>Pseudomonadati</taxon>
        <taxon>Pseudomonadota</taxon>
        <taxon>Alphaproteobacteria</taxon>
        <taxon>Hyphomicrobiales</taxon>
        <taxon>Phyllobacteriaceae</taxon>
        <taxon>Chelativorans</taxon>
    </lineage>
</organism>
<dbReference type="PRINTS" id="PR00081">
    <property type="entry name" value="GDHRDH"/>
</dbReference>
<gene>
    <name evidence="3" type="ORF">N5A92_04000</name>
</gene>
<dbReference type="SUPFAM" id="SSF51735">
    <property type="entry name" value="NAD(P)-binding Rossmann-fold domains"/>
    <property type="match status" value="1"/>
</dbReference>
<evidence type="ECO:0000256" key="2">
    <source>
        <dbReference type="ARBA" id="ARBA00023002"/>
    </source>
</evidence>
<dbReference type="PANTHER" id="PTHR42760">
    <property type="entry name" value="SHORT-CHAIN DEHYDROGENASES/REDUCTASES FAMILY MEMBER"/>
    <property type="match status" value="1"/>
</dbReference>
<evidence type="ECO:0000256" key="1">
    <source>
        <dbReference type="ARBA" id="ARBA00006484"/>
    </source>
</evidence>
<reference evidence="3 4" key="1">
    <citation type="submission" date="2022-09" db="EMBL/GenBank/DDBJ databases">
        <title>Chelativorans salina sp. nov., a novel slightly halophilic bacterium isolated from a saline lake sediment enrichment.</title>
        <authorList>
            <person name="Gao L."/>
            <person name="Fang B.-Z."/>
            <person name="Li W.-J."/>
        </authorList>
    </citation>
    <scope>NUCLEOTIDE SEQUENCE [LARGE SCALE GENOMIC DNA]</scope>
    <source>
        <strain evidence="3 4">EGI FJ00035</strain>
    </source>
</reference>
<dbReference type="InterPro" id="IPR020904">
    <property type="entry name" value="Sc_DH/Rdtase_CS"/>
</dbReference>
<dbReference type="PROSITE" id="PS00061">
    <property type="entry name" value="ADH_SHORT"/>
    <property type="match status" value="1"/>
</dbReference>
<dbReference type="InterPro" id="IPR036291">
    <property type="entry name" value="NAD(P)-bd_dom_sf"/>
</dbReference>
<comment type="similarity">
    <text evidence="1">Belongs to the short-chain dehydrogenases/reductases (SDR) family.</text>
</comment>
<evidence type="ECO:0000313" key="4">
    <source>
        <dbReference type="Proteomes" id="UP001320831"/>
    </source>
</evidence>
<dbReference type="PRINTS" id="PR00080">
    <property type="entry name" value="SDRFAMILY"/>
</dbReference>
<comment type="caution">
    <text evidence="3">The sequence shown here is derived from an EMBL/GenBank/DDBJ whole genome shotgun (WGS) entry which is preliminary data.</text>
</comment>
<dbReference type="Proteomes" id="UP001320831">
    <property type="component" value="Unassembled WGS sequence"/>
</dbReference>
<proteinExistence type="inferred from homology"/>
<dbReference type="Pfam" id="PF13561">
    <property type="entry name" value="adh_short_C2"/>
    <property type="match status" value="1"/>
</dbReference>
<dbReference type="Gene3D" id="3.40.50.720">
    <property type="entry name" value="NAD(P)-binding Rossmann-like Domain"/>
    <property type="match status" value="1"/>
</dbReference>
<name>A0ABT2LLY2_9HYPH</name>
<keyword evidence="2" id="KW-0560">Oxidoreductase</keyword>
<evidence type="ECO:0000313" key="3">
    <source>
        <dbReference type="EMBL" id="MCT7374194.1"/>
    </source>
</evidence>
<dbReference type="InterPro" id="IPR002347">
    <property type="entry name" value="SDR_fam"/>
</dbReference>
<dbReference type="NCBIfam" id="NF009386">
    <property type="entry name" value="PRK12745.1"/>
    <property type="match status" value="1"/>
</dbReference>
<accession>A0ABT2LLY2</accession>
<protein>
    <submittedName>
        <fullName evidence="3">3-ketoacyl-ACP reductase</fullName>
    </submittedName>
</protein>